<evidence type="ECO:0000313" key="4">
    <source>
        <dbReference type="Proteomes" id="UP000807504"/>
    </source>
</evidence>
<dbReference type="Proteomes" id="UP000807504">
    <property type="component" value="Unassembled WGS sequence"/>
</dbReference>
<dbReference type="AlphaFoldDB" id="A0A8T0FU92"/>
<feature type="chain" id="PRO_5035773188" evidence="2">
    <location>
        <begin position="21"/>
        <end position="145"/>
    </location>
</feature>
<keyword evidence="2" id="KW-0732">Signal</keyword>
<dbReference type="OrthoDB" id="10549488at2759"/>
<protein>
    <submittedName>
        <fullName evidence="3">Uncharacterized protein</fullName>
    </submittedName>
</protein>
<proteinExistence type="predicted"/>
<dbReference type="EMBL" id="JABXBU010000002">
    <property type="protein sequence ID" value="KAF8794242.1"/>
    <property type="molecule type" value="Genomic_DNA"/>
</dbReference>
<evidence type="ECO:0000256" key="2">
    <source>
        <dbReference type="SAM" id="SignalP"/>
    </source>
</evidence>
<organism evidence="3 4">
    <name type="scientific">Argiope bruennichi</name>
    <name type="common">Wasp spider</name>
    <name type="synonym">Aranea bruennichi</name>
    <dbReference type="NCBI Taxonomy" id="94029"/>
    <lineage>
        <taxon>Eukaryota</taxon>
        <taxon>Metazoa</taxon>
        <taxon>Ecdysozoa</taxon>
        <taxon>Arthropoda</taxon>
        <taxon>Chelicerata</taxon>
        <taxon>Arachnida</taxon>
        <taxon>Araneae</taxon>
        <taxon>Araneomorphae</taxon>
        <taxon>Entelegynae</taxon>
        <taxon>Araneoidea</taxon>
        <taxon>Araneidae</taxon>
        <taxon>Argiope</taxon>
    </lineage>
</organism>
<sequence>MDSRHLFICIFASWWLCLECTGLLHTKDLKHAEIENESLYYNSAEDVTFNETGSVTTDGGFDNVSDETTSHLILEKTTKNLENFTVVTAVESKHHVVLVPLAVGGLALLSGLLFLAFIVGIFMYCNRNTGFVYEPAPPSDTIIDV</sequence>
<feature type="signal peptide" evidence="2">
    <location>
        <begin position="1"/>
        <end position="20"/>
    </location>
</feature>
<keyword evidence="1" id="KW-1133">Transmembrane helix</keyword>
<reference evidence="3" key="2">
    <citation type="submission" date="2020-06" db="EMBL/GenBank/DDBJ databases">
        <authorList>
            <person name="Sheffer M."/>
        </authorList>
    </citation>
    <scope>NUCLEOTIDE SEQUENCE</scope>
</reference>
<keyword evidence="4" id="KW-1185">Reference proteome</keyword>
<name>A0A8T0FU92_ARGBR</name>
<reference evidence="3" key="1">
    <citation type="journal article" date="2020" name="bioRxiv">
        <title>Chromosome-level reference genome of the European wasp spider Argiope bruennichi: a resource for studies on range expansion and evolutionary adaptation.</title>
        <authorList>
            <person name="Sheffer M.M."/>
            <person name="Hoppe A."/>
            <person name="Krehenwinkel H."/>
            <person name="Uhl G."/>
            <person name="Kuss A.W."/>
            <person name="Jensen L."/>
            <person name="Jensen C."/>
            <person name="Gillespie R.G."/>
            <person name="Hoff K.J."/>
            <person name="Prost S."/>
        </authorList>
    </citation>
    <scope>NUCLEOTIDE SEQUENCE</scope>
</reference>
<accession>A0A8T0FU92</accession>
<comment type="caution">
    <text evidence="3">The sequence shown here is derived from an EMBL/GenBank/DDBJ whole genome shotgun (WGS) entry which is preliminary data.</text>
</comment>
<evidence type="ECO:0000313" key="3">
    <source>
        <dbReference type="EMBL" id="KAF8794242.1"/>
    </source>
</evidence>
<gene>
    <name evidence="3" type="ORF">HNY73_002240</name>
</gene>
<feature type="transmembrane region" description="Helical" evidence="1">
    <location>
        <begin position="101"/>
        <end position="125"/>
    </location>
</feature>
<keyword evidence="1" id="KW-0472">Membrane</keyword>
<keyword evidence="1" id="KW-0812">Transmembrane</keyword>
<evidence type="ECO:0000256" key="1">
    <source>
        <dbReference type="SAM" id="Phobius"/>
    </source>
</evidence>